<dbReference type="SMART" id="SM00226">
    <property type="entry name" value="LMWPc"/>
    <property type="match status" value="1"/>
</dbReference>
<evidence type="ECO:0000313" key="8">
    <source>
        <dbReference type="EMBL" id="EHJ51829.1"/>
    </source>
</evidence>
<evidence type="ECO:0000256" key="4">
    <source>
        <dbReference type="ARBA" id="ARBA00022912"/>
    </source>
</evidence>
<keyword evidence="9" id="KW-1185">Reference proteome</keyword>
<dbReference type="EC" id="3.1.3.48" evidence="2"/>
<dbReference type="CDD" id="cd16343">
    <property type="entry name" value="LMWPTP"/>
    <property type="match status" value="1"/>
</dbReference>
<accession>G5JXQ6</accession>
<dbReference type="eggNOG" id="COG0394">
    <property type="taxonomic scope" value="Bacteria"/>
</dbReference>
<reference evidence="8 9" key="1">
    <citation type="journal article" date="2014" name="Int. J. Syst. Evol. Microbiol.">
        <title>Phylogenomics and the dynamic genome evolution of the genus Streptococcus.</title>
        <authorList>
            <consortium name="The Broad Institute Genome Sequencing Platform"/>
            <person name="Richards V.P."/>
            <person name="Palmer S.R."/>
            <person name="Pavinski Bitar P.D."/>
            <person name="Qin X."/>
            <person name="Weinstock G.M."/>
            <person name="Highlander S.K."/>
            <person name="Town C.D."/>
            <person name="Burne R.A."/>
            <person name="Stanhope M.J."/>
        </authorList>
    </citation>
    <scope>NUCLEOTIDE SEQUENCE [LARGE SCALE GENOMIC DNA]</scope>
    <source>
        <strain evidence="8 9">NCTC 11558</strain>
    </source>
</reference>
<dbReference type="STRING" id="764298.STRMA_1680"/>
<dbReference type="AlphaFoldDB" id="G5JXQ6"/>
<organism evidence="8 9">
    <name type="scientific">Streptococcus macacae NCTC 11558</name>
    <dbReference type="NCBI Taxonomy" id="764298"/>
    <lineage>
        <taxon>Bacteria</taxon>
        <taxon>Bacillati</taxon>
        <taxon>Bacillota</taxon>
        <taxon>Bacilli</taxon>
        <taxon>Lactobacillales</taxon>
        <taxon>Streptococcaceae</taxon>
        <taxon>Streptococcus</taxon>
    </lineage>
</organism>
<dbReference type="Pfam" id="PF01451">
    <property type="entry name" value="LMWPc"/>
    <property type="match status" value="1"/>
</dbReference>
<dbReference type="GO" id="GO:0004725">
    <property type="term" value="F:protein tyrosine phosphatase activity"/>
    <property type="evidence" value="ECO:0007669"/>
    <property type="project" value="UniProtKB-EC"/>
</dbReference>
<dbReference type="RefSeq" id="WP_003079095.1">
    <property type="nucleotide sequence ID" value="NZ_AEUW02000001.1"/>
</dbReference>
<evidence type="ECO:0000259" key="7">
    <source>
        <dbReference type="SMART" id="SM00226"/>
    </source>
</evidence>
<gene>
    <name evidence="8" type="ORF">STRMA_1680</name>
</gene>
<dbReference type="Proteomes" id="UP000003573">
    <property type="component" value="Unassembled WGS sequence"/>
</dbReference>
<dbReference type="EMBL" id="AEUW02000001">
    <property type="protein sequence ID" value="EHJ51829.1"/>
    <property type="molecule type" value="Genomic_DNA"/>
</dbReference>
<comment type="similarity">
    <text evidence="1">Belongs to the low molecular weight phosphotyrosine protein phosphatase family.</text>
</comment>
<comment type="caution">
    <text evidence="8">The sequence shown here is derived from an EMBL/GenBank/DDBJ whole genome shotgun (WGS) entry which is preliminary data.</text>
</comment>
<evidence type="ECO:0000256" key="5">
    <source>
        <dbReference type="ARBA" id="ARBA00051722"/>
    </source>
</evidence>
<evidence type="ECO:0000256" key="2">
    <source>
        <dbReference type="ARBA" id="ARBA00013064"/>
    </source>
</evidence>
<evidence type="ECO:0000313" key="9">
    <source>
        <dbReference type="Proteomes" id="UP000003573"/>
    </source>
</evidence>
<feature type="active site" evidence="6">
    <location>
        <position position="14"/>
    </location>
</feature>
<dbReference type="InterPro" id="IPR017867">
    <property type="entry name" value="Tyr_phospatase_low_mol_wt"/>
</dbReference>
<dbReference type="InterPro" id="IPR050438">
    <property type="entry name" value="LMW_PTPase"/>
</dbReference>
<proteinExistence type="inferred from homology"/>
<comment type="catalytic activity">
    <reaction evidence="5">
        <text>O-phospho-L-tyrosyl-[protein] + H2O = L-tyrosyl-[protein] + phosphate</text>
        <dbReference type="Rhea" id="RHEA:10684"/>
        <dbReference type="Rhea" id="RHEA-COMP:10136"/>
        <dbReference type="Rhea" id="RHEA-COMP:20101"/>
        <dbReference type="ChEBI" id="CHEBI:15377"/>
        <dbReference type="ChEBI" id="CHEBI:43474"/>
        <dbReference type="ChEBI" id="CHEBI:46858"/>
        <dbReference type="ChEBI" id="CHEBI:61978"/>
        <dbReference type="EC" id="3.1.3.48"/>
    </reaction>
</comment>
<dbReference type="OrthoDB" id="9784339at2"/>
<dbReference type="SUPFAM" id="SSF52788">
    <property type="entry name" value="Phosphotyrosine protein phosphatases I"/>
    <property type="match status" value="1"/>
</dbReference>
<keyword evidence="3 8" id="KW-0378">Hydrolase</keyword>
<dbReference type="Gene3D" id="3.40.50.2300">
    <property type="match status" value="1"/>
</dbReference>
<feature type="active site" description="Nucleophile" evidence="6">
    <location>
        <position position="8"/>
    </location>
</feature>
<feature type="active site" description="Proton donor" evidence="6">
    <location>
        <position position="115"/>
    </location>
</feature>
<dbReference type="PRINTS" id="PR00719">
    <property type="entry name" value="LMWPTPASE"/>
</dbReference>
<dbReference type="PANTHER" id="PTHR11717:SF7">
    <property type="entry name" value="LOW MOLECULAR WEIGHT PHOSPHOTYROSINE PROTEIN PHOSPHATASE"/>
    <property type="match status" value="1"/>
</dbReference>
<dbReference type="PANTHER" id="PTHR11717">
    <property type="entry name" value="LOW MOLECULAR WEIGHT PROTEIN TYROSINE PHOSPHATASE"/>
    <property type="match status" value="1"/>
</dbReference>
<feature type="domain" description="Phosphotyrosine protein phosphatase I" evidence="7">
    <location>
        <begin position="2"/>
        <end position="139"/>
    </location>
</feature>
<name>G5JXQ6_9STRE</name>
<evidence type="ECO:0000256" key="6">
    <source>
        <dbReference type="PIRSR" id="PIRSR617867-1"/>
    </source>
</evidence>
<evidence type="ECO:0000256" key="3">
    <source>
        <dbReference type="ARBA" id="ARBA00022801"/>
    </source>
</evidence>
<dbReference type="InterPro" id="IPR036196">
    <property type="entry name" value="Ptyr_pPase_sf"/>
</dbReference>
<sequence length="141" mass="16390">MRKICFVCLGNICRSPMAEFMMRELASDKELEIASRATSGWEHGNPIHHGTQKILKKYKIAYNSSKYSQQISLEDFAYFDYIIGMDKTNVDDLKQLSMGQFNQKIFLFNDDGVPDPYYTGDFEETYTLVKKGCQNWLEKIN</sequence>
<keyword evidence="4" id="KW-0904">Protein phosphatase</keyword>
<dbReference type="InterPro" id="IPR023485">
    <property type="entry name" value="Ptyr_pPase"/>
</dbReference>
<protein>
    <recommendedName>
        <fullName evidence="2">protein-tyrosine-phosphatase</fullName>
        <ecNumber evidence="2">3.1.3.48</ecNumber>
    </recommendedName>
</protein>
<evidence type="ECO:0000256" key="1">
    <source>
        <dbReference type="ARBA" id="ARBA00011063"/>
    </source>
</evidence>